<keyword evidence="1" id="KW-1133">Transmembrane helix</keyword>
<protein>
    <recommendedName>
        <fullName evidence="4">Integral membrane protein</fullName>
    </recommendedName>
</protein>
<keyword evidence="1" id="KW-0472">Membrane</keyword>
<gene>
    <name evidence="2" type="ORF">Shyd_91720</name>
</gene>
<organism evidence="2 3">
    <name type="scientific">Streptomyces hydrogenans</name>
    <dbReference type="NCBI Taxonomy" id="1873719"/>
    <lineage>
        <taxon>Bacteria</taxon>
        <taxon>Bacillati</taxon>
        <taxon>Actinomycetota</taxon>
        <taxon>Actinomycetes</taxon>
        <taxon>Kitasatosporales</taxon>
        <taxon>Streptomycetaceae</taxon>
        <taxon>Streptomyces</taxon>
    </lineage>
</organism>
<evidence type="ECO:0000313" key="3">
    <source>
        <dbReference type="Proteomes" id="UP001052739"/>
    </source>
</evidence>
<feature type="transmembrane region" description="Helical" evidence="1">
    <location>
        <begin position="67"/>
        <end position="88"/>
    </location>
</feature>
<name>A0ABQ3PS11_9ACTN</name>
<comment type="caution">
    <text evidence="2">The sequence shown here is derived from an EMBL/GenBank/DDBJ whole genome shotgun (WGS) entry which is preliminary data.</text>
</comment>
<reference evidence="2" key="1">
    <citation type="submission" date="2024-05" db="EMBL/GenBank/DDBJ databases">
        <title>Whole genome shotgun sequence of Streptomyces hydrogenans NBRC 13475.</title>
        <authorList>
            <person name="Komaki H."/>
            <person name="Tamura T."/>
        </authorList>
    </citation>
    <scope>NUCLEOTIDE SEQUENCE</scope>
    <source>
        <strain evidence="2">NBRC 13475</strain>
    </source>
</reference>
<sequence>MVRTDVEQDGCERRMREAAAREGLGAHRGGHASSAPARDRGALRAGILAAVLTVAVAAALATDHGALAIVPGLSLALCGVALLGHLVFGGRTGDARLEQYEGGLVLHHKGRIRVVRYADTEVLDNTVRRSRYGRTLSVTYSFGLTDTEGRDLVVGSVFTGGETWGPLLRLDSARAQLPGALARLGAGERLDFGLMWLTAVELGSGRACAPWHRIQEVVVQEGTITIRAEGRRGPLLAVPTRLTPDVPLFLALTETFRAQSARPAPR</sequence>
<dbReference type="Pfam" id="PF20226">
    <property type="entry name" value="DUF6585"/>
    <property type="match status" value="1"/>
</dbReference>
<evidence type="ECO:0000313" key="2">
    <source>
        <dbReference type="EMBL" id="GHI27801.1"/>
    </source>
</evidence>
<dbReference type="Proteomes" id="UP001052739">
    <property type="component" value="Unassembled WGS sequence"/>
</dbReference>
<dbReference type="RefSeq" id="WP_190226676.1">
    <property type="nucleotide sequence ID" value="NZ_BNBS01000244.1"/>
</dbReference>
<dbReference type="InterPro" id="IPR046492">
    <property type="entry name" value="DUF6585"/>
</dbReference>
<accession>A0ABQ3PS11</accession>
<keyword evidence="3" id="KW-1185">Reference proteome</keyword>
<keyword evidence="1" id="KW-0812">Transmembrane</keyword>
<dbReference type="EMBL" id="BNDW01000117">
    <property type="protein sequence ID" value="GHI27801.1"/>
    <property type="molecule type" value="Genomic_DNA"/>
</dbReference>
<evidence type="ECO:0000256" key="1">
    <source>
        <dbReference type="SAM" id="Phobius"/>
    </source>
</evidence>
<feature type="transmembrane region" description="Helical" evidence="1">
    <location>
        <begin position="41"/>
        <end position="61"/>
    </location>
</feature>
<evidence type="ECO:0008006" key="4">
    <source>
        <dbReference type="Google" id="ProtNLM"/>
    </source>
</evidence>
<proteinExistence type="predicted"/>